<organism evidence="2 3">
    <name type="scientific">Artemia franciscana</name>
    <name type="common">Brine shrimp</name>
    <name type="synonym">Artemia sanfranciscana</name>
    <dbReference type="NCBI Taxonomy" id="6661"/>
    <lineage>
        <taxon>Eukaryota</taxon>
        <taxon>Metazoa</taxon>
        <taxon>Ecdysozoa</taxon>
        <taxon>Arthropoda</taxon>
        <taxon>Crustacea</taxon>
        <taxon>Branchiopoda</taxon>
        <taxon>Anostraca</taxon>
        <taxon>Artemiidae</taxon>
        <taxon>Artemia</taxon>
    </lineage>
</organism>
<comment type="caution">
    <text evidence="2">The sequence shown here is derived from an EMBL/GenBank/DDBJ whole genome shotgun (WGS) entry which is preliminary data.</text>
</comment>
<dbReference type="AlphaFoldDB" id="A0AA88ICU4"/>
<dbReference type="SUPFAM" id="SSF50978">
    <property type="entry name" value="WD40 repeat-like"/>
    <property type="match status" value="1"/>
</dbReference>
<dbReference type="PROSITE" id="PS50294">
    <property type="entry name" value="WD_REPEATS_REGION"/>
    <property type="match status" value="2"/>
</dbReference>
<dbReference type="InterPro" id="IPR040067">
    <property type="entry name" value="WDR47"/>
</dbReference>
<evidence type="ECO:0000313" key="3">
    <source>
        <dbReference type="Proteomes" id="UP001187531"/>
    </source>
</evidence>
<protein>
    <submittedName>
        <fullName evidence="2">Uncharacterized protein</fullName>
    </submittedName>
</protein>
<keyword evidence="3" id="KW-1185">Reference proteome</keyword>
<dbReference type="PANTHER" id="PTHR19863:SF5">
    <property type="entry name" value="WD REPEAT-CONTAINING PROTEIN 47"/>
    <property type="match status" value="1"/>
</dbReference>
<reference evidence="2" key="1">
    <citation type="submission" date="2023-07" db="EMBL/GenBank/DDBJ databases">
        <title>Chromosome-level genome assembly of Artemia franciscana.</title>
        <authorList>
            <person name="Jo E."/>
        </authorList>
    </citation>
    <scope>NUCLEOTIDE SEQUENCE</scope>
    <source>
        <tissue evidence="2">Whole body</tissue>
    </source>
</reference>
<dbReference type="InterPro" id="IPR001680">
    <property type="entry name" value="WD40_rpt"/>
</dbReference>
<name>A0AA88ICU4_ARTSF</name>
<dbReference type="InterPro" id="IPR015943">
    <property type="entry name" value="WD40/YVTN_repeat-like_dom_sf"/>
</dbReference>
<dbReference type="InterPro" id="IPR036322">
    <property type="entry name" value="WD40_repeat_dom_sf"/>
</dbReference>
<feature type="non-terminal residue" evidence="2">
    <location>
        <position position="1"/>
    </location>
</feature>
<dbReference type="PROSITE" id="PS50082">
    <property type="entry name" value="WD_REPEATS_2"/>
    <property type="match status" value="3"/>
</dbReference>
<dbReference type="EMBL" id="JAVRJZ010000001">
    <property type="protein sequence ID" value="KAK2726893.1"/>
    <property type="molecule type" value="Genomic_DNA"/>
</dbReference>
<keyword evidence="1" id="KW-0853">WD repeat</keyword>
<dbReference type="Pfam" id="PF00400">
    <property type="entry name" value="WD40"/>
    <property type="match status" value="5"/>
</dbReference>
<accession>A0AA88ICU4</accession>
<feature type="repeat" description="WD" evidence="1">
    <location>
        <begin position="362"/>
        <end position="396"/>
    </location>
</feature>
<sequence length="396" mass="43391">GSESRRTSLPAKNNAVNYFSLRGCDSSFVKRRHSYYEGKYNNIRHSYLEPAFSSGQDSCMDTNINRGTSLDSRCRMKERKTCKDKDSANLYIDGDTEPLDSSIIDHLQASNDARSCFAPANIIEDSQAIRCAEFHPSGKFYGVGSNSRTLRVFDYPKISELRKNDAVSSPGLVCKKTGHHKGSIYCLGWNPNGDLIATGSNDKTLKLMRFDVENKNFIGDEVDITVHDGTIRDVCFIEDSINKSSLLISGGAGDCKVYITDCTTGKAFQAFGGHTSPILSLYTWGGAMFASGSQDKTVRFWDLRIGGCVSVVTPITSDLSINKGSAVASTCVDPSGRLLVTGHEDGACVFYDIRGARHVQMFKPHASDVRSVRFSPSAYYLLTAGYDGKLVLTDLQ</sequence>
<dbReference type="SMART" id="SM00320">
    <property type="entry name" value="WD40"/>
    <property type="match status" value="6"/>
</dbReference>
<evidence type="ECO:0000256" key="1">
    <source>
        <dbReference type="PROSITE-ProRule" id="PRU00221"/>
    </source>
</evidence>
<dbReference type="PANTHER" id="PTHR19863">
    <property type="entry name" value="NEMITIN (NEURONAL ENRICHED MAP INTERACTING PROTEIN) HOMOLOG"/>
    <property type="match status" value="1"/>
</dbReference>
<feature type="repeat" description="WD" evidence="1">
    <location>
        <begin position="271"/>
        <end position="311"/>
    </location>
</feature>
<dbReference type="Proteomes" id="UP001187531">
    <property type="component" value="Unassembled WGS sequence"/>
</dbReference>
<gene>
    <name evidence="2" type="ORF">QYM36_007666</name>
</gene>
<feature type="repeat" description="WD" evidence="1">
    <location>
        <begin position="177"/>
        <end position="207"/>
    </location>
</feature>
<feature type="non-terminal residue" evidence="2">
    <location>
        <position position="396"/>
    </location>
</feature>
<evidence type="ECO:0000313" key="2">
    <source>
        <dbReference type="EMBL" id="KAK2726893.1"/>
    </source>
</evidence>
<proteinExistence type="predicted"/>
<dbReference type="Gene3D" id="2.130.10.10">
    <property type="entry name" value="YVTN repeat-like/Quinoprotein amine dehydrogenase"/>
    <property type="match status" value="3"/>
</dbReference>